<dbReference type="EMBL" id="ML182253">
    <property type="protein sequence ID" value="THU75377.1"/>
    <property type="molecule type" value="Genomic_DNA"/>
</dbReference>
<keyword evidence="2" id="KW-1185">Reference proteome</keyword>
<dbReference type="OrthoDB" id="3232711at2759"/>
<reference evidence="1 2" key="1">
    <citation type="journal article" date="2019" name="Nat. Ecol. Evol.">
        <title>Megaphylogeny resolves global patterns of mushroom evolution.</title>
        <authorList>
            <person name="Varga T."/>
            <person name="Krizsan K."/>
            <person name="Foldi C."/>
            <person name="Dima B."/>
            <person name="Sanchez-Garcia M."/>
            <person name="Sanchez-Ramirez S."/>
            <person name="Szollosi G.J."/>
            <person name="Szarkandi J.G."/>
            <person name="Papp V."/>
            <person name="Albert L."/>
            <person name="Andreopoulos W."/>
            <person name="Angelini C."/>
            <person name="Antonin V."/>
            <person name="Barry K.W."/>
            <person name="Bougher N.L."/>
            <person name="Buchanan P."/>
            <person name="Buyck B."/>
            <person name="Bense V."/>
            <person name="Catcheside P."/>
            <person name="Chovatia M."/>
            <person name="Cooper J."/>
            <person name="Damon W."/>
            <person name="Desjardin D."/>
            <person name="Finy P."/>
            <person name="Geml J."/>
            <person name="Haridas S."/>
            <person name="Hughes K."/>
            <person name="Justo A."/>
            <person name="Karasinski D."/>
            <person name="Kautmanova I."/>
            <person name="Kiss B."/>
            <person name="Kocsube S."/>
            <person name="Kotiranta H."/>
            <person name="LaButti K.M."/>
            <person name="Lechner B.E."/>
            <person name="Liimatainen K."/>
            <person name="Lipzen A."/>
            <person name="Lukacs Z."/>
            <person name="Mihaltcheva S."/>
            <person name="Morgado L.N."/>
            <person name="Niskanen T."/>
            <person name="Noordeloos M.E."/>
            <person name="Ohm R.A."/>
            <person name="Ortiz-Santana B."/>
            <person name="Ovrebo C."/>
            <person name="Racz N."/>
            <person name="Riley R."/>
            <person name="Savchenko A."/>
            <person name="Shiryaev A."/>
            <person name="Soop K."/>
            <person name="Spirin V."/>
            <person name="Szebenyi C."/>
            <person name="Tomsovsky M."/>
            <person name="Tulloss R.E."/>
            <person name="Uehling J."/>
            <person name="Grigoriev I.V."/>
            <person name="Vagvolgyi C."/>
            <person name="Papp T."/>
            <person name="Martin F.M."/>
            <person name="Miettinen O."/>
            <person name="Hibbett D.S."/>
            <person name="Nagy L.G."/>
        </authorList>
    </citation>
    <scope>NUCLEOTIDE SEQUENCE [LARGE SCALE GENOMIC DNA]</scope>
    <source>
        <strain evidence="1 2">CBS 962.96</strain>
    </source>
</reference>
<sequence length="60" mass="7402">WIWTSGPGMIEDGADENNEICRSEWCRSRARAKRATEEVMLLKEEMRRTIKFLEWKERWW</sequence>
<name>A0A4S8KIW2_DENBC</name>
<evidence type="ECO:0000313" key="2">
    <source>
        <dbReference type="Proteomes" id="UP000297245"/>
    </source>
</evidence>
<accession>A0A4S8KIW2</accession>
<evidence type="ECO:0000313" key="1">
    <source>
        <dbReference type="EMBL" id="THU75377.1"/>
    </source>
</evidence>
<dbReference type="AlphaFoldDB" id="A0A4S8KIW2"/>
<organism evidence="1 2">
    <name type="scientific">Dendrothele bispora (strain CBS 962.96)</name>
    <dbReference type="NCBI Taxonomy" id="1314807"/>
    <lineage>
        <taxon>Eukaryota</taxon>
        <taxon>Fungi</taxon>
        <taxon>Dikarya</taxon>
        <taxon>Basidiomycota</taxon>
        <taxon>Agaricomycotina</taxon>
        <taxon>Agaricomycetes</taxon>
        <taxon>Agaricomycetidae</taxon>
        <taxon>Agaricales</taxon>
        <taxon>Agaricales incertae sedis</taxon>
        <taxon>Dendrothele</taxon>
    </lineage>
</organism>
<protein>
    <submittedName>
        <fullName evidence="1">Uncharacterized protein</fullName>
    </submittedName>
</protein>
<gene>
    <name evidence="1" type="ORF">K435DRAFT_556893</name>
</gene>
<feature type="non-terminal residue" evidence="1">
    <location>
        <position position="1"/>
    </location>
</feature>
<proteinExistence type="predicted"/>
<feature type="non-terminal residue" evidence="1">
    <location>
        <position position="60"/>
    </location>
</feature>
<dbReference type="Proteomes" id="UP000297245">
    <property type="component" value="Unassembled WGS sequence"/>
</dbReference>